<dbReference type="PROSITE" id="PS50095">
    <property type="entry name" value="PLAT"/>
    <property type="match status" value="1"/>
</dbReference>
<dbReference type="InterPro" id="IPR013818">
    <property type="entry name" value="Lipase"/>
</dbReference>
<feature type="domain" description="PLAT" evidence="18">
    <location>
        <begin position="364"/>
        <end position="477"/>
    </location>
</feature>
<dbReference type="GO" id="GO:0034372">
    <property type="term" value="P:very-low-density lipoprotein particle remodeling"/>
    <property type="evidence" value="ECO:0007669"/>
    <property type="project" value="TreeGrafter"/>
</dbReference>
<comment type="catalytic activity">
    <reaction evidence="1">
        <text>a triacylglycerol + H2O = a diacylglycerol + a fatty acid + H(+)</text>
        <dbReference type="Rhea" id="RHEA:12044"/>
        <dbReference type="ChEBI" id="CHEBI:15377"/>
        <dbReference type="ChEBI" id="CHEBI:15378"/>
        <dbReference type="ChEBI" id="CHEBI:17855"/>
        <dbReference type="ChEBI" id="CHEBI:18035"/>
        <dbReference type="ChEBI" id="CHEBI:28868"/>
        <dbReference type="EC" id="3.1.1.3"/>
    </reaction>
</comment>
<evidence type="ECO:0000256" key="16">
    <source>
        <dbReference type="RuleBase" id="RU004262"/>
    </source>
</evidence>
<evidence type="ECO:0000256" key="14">
    <source>
        <dbReference type="PIRSR" id="PIRSR000865-2"/>
    </source>
</evidence>
<dbReference type="InterPro" id="IPR002330">
    <property type="entry name" value="Lipo_Lipase"/>
</dbReference>
<feature type="active site" description="Charge relay system" evidence="13">
    <location>
        <position position="206"/>
    </location>
</feature>
<evidence type="ECO:0000256" key="4">
    <source>
        <dbReference type="ARBA" id="ARBA00013279"/>
    </source>
</evidence>
<dbReference type="PANTHER" id="PTHR11610:SF146">
    <property type="entry name" value="LIPOPROTEIN LIPASE-LIKE"/>
    <property type="match status" value="1"/>
</dbReference>
<keyword evidence="5" id="KW-0964">Secreted</keyword>
<dbReference type="InterPro" id="IPR033906">
    <property type="entry name" value="Lipase_N"/>
</dbReference>
<dbReference type="GO" id="GO:0034185">
    <property type="term" value="F:apolipoprotein binding"/>
    <property type="evidence" value="ECO:0007669"/>
    <property type="project" value="TreeGrafter"/>
</dbReference>
<evidence type="ECO:0000256" key="3">
    <source>
        <dbReference type="ARBA" id="ARBA00010701"/>
    </source>
</evidence>
<dbReference type="EMBL" id="SOYY01000014">
    <property type="protein sequence ID" value="KAA0712172.1"/>
    <property type="molecule type" value="Genomic_DNA"/>
</dbReference>
<evidence type="ECO:0000313" key="20">
    <source>
        <dbReference type="Proteomes" id="UP000324632"/>
    </source>
</evidence>
<feature type="active site" description="Charge relay system" evidence="13">
    <location>
        <position position="291"/>
    </location>
</feature>
<comment type="caution">
    <text evidence="19">The sequence shown here is derived from an EMBL/GenBank/DDBJ whole genome shotgun (WGS) entry which is preliminary data.</text>
</comment>
<evidence type="ECO:0000256" key="15">
    <source>
        <dbReference type="PROSITE-ProRule" id="PRU00152"/>
    </source>
</evidence>
<comment type="similarity">
    <text evidence="3 16">Belongs to the AB hydrolase superfamily. Lipase family.</text>
</comment>
<dbReference type="Pfam" id="PF00151">
    <property type="entry name" value="Lipase"/>
    <property type="match status" value="1"/>
</dbReference>
<evidence type="ECO:0000256" key="9">
    <source>
        <dbReference type="ARBA" id="ARBA00022963"/>
    </source>
</evidence>
<dbReference type="AlphaFoldDB" id="A0A5A9NQA1"/>
<dbReference type="GO" id="GO:0004465">
    <property type="term" value="F:lipoprotein lipase activity"/>
    <property type="evidence" value="ECO:0007669"/>
    <property type="project" value="InterPro"/>
</dbReference>
<dbReference type="GO" id="GO:0016042">
    <property type="term" value="P:lipid catabolic process"/>
    <property type="evidence" value="ECO:0007669"/>
    <property type="project" value="UniProtKB-KW"/>
</dbReference>
<feature type="binding site" evidence="14">
    <location>
        <position position="220"/>
    </location>
    <ligand>
        <name>Ca(2+)</name>
        <dbReference type="ChEBI" id="CHEBI:29108"/>
    </ligand>
</feature>
<evidence type="ECO:0000256" key="10">
    <source>
        <dbReference type="ARBA" id="ARBA00023098"/>
    </source>
</evidence>
<dbReference type="FunFam" id="3.40.50.1820:FF:000441">
    <property type="entry name" value="Lipoprotein lipase"/>
    <property type="match status" value="1"/>
</dbReference>
<evidence type="ECO:0000256" key="17">
    <source>
        <dbReference type="SAM" id="SignalP"/>
    </source>
</evidence>
<keyword evidence="14" id="KW-0479">Metal-binding</keyword>
<accession>A0A5A9NQA1</accession>
<dbReference type="CDD" id="cd00707">
    <property type="entry name" value="Pancreat_lipase_like"/>
    <property type="match status" value="1"/>
</dbReference>
<dbReference type="Gene3D" id="3.40.50.1820">
    <property type="entry name" value="alpha/beta hydrolase"/>
    <property type="match status" value="1"/>
</dbReference>
<organism evidence="19 20">
    <name type="scientific">Triplophysa tibetana</name>
    <dbReference type="NCBI Taxonomy" id="1572043"/>
    <lineage>
        <taxon>Eukaryota</taxon>
        <taxon>Metazoa</taxon>
        <taxon>Chordata</taxon>
        <taxon>Craniata</taxon>
        <taxon>Vertebrata</taxon>
        <taxon>Euteleostomi</taxon>
        <taxon>Actinopterygii</taxon>
        <taxon>Neopterygii</taxon>
        <taxon>Teleostei</taxon>
        <taxon>Ostariophysi</taxon>
        <taxon>Cypriniformes</taxon>
        <taxon>Nemacheilidae</taxon>
        <taxon>Triplophysa</taxon>
    </lineage>
</organism>
<dbReference type="SUPFAM" id="SSF49723">
    <property type="entry name" value="Lipase/lipooxygenase domain (PLAT/LH2 domain)"/>
    <property type="match status" value="1"/>
</dbReference>
<dbReference type="GO" id="GO:0046872">
    <property type="term" value="F:metal ion binding"/>
    <property type="evidence" value="ECO:0007669"/>
    <property type="project" value="UniProtKB-KW"/>
</dbReference>
<evidence type="ECO:0000256" key="12">
    <source>
        <dbReference type="ARBA" id="ARBA00023180"/>
    </source>
</evidence>
<keyword evidence="14" id="KW-0106">Calcium</keyword>
<evidence type="ECO:0000256" key="5">
    <source>
        <dbReference type="ARBA" id="ARBA00022525"/>
    </source>
</evidence>
<feature type="signal peptide" evidence="17">
    <location>
        <begin position="1"/>
        <end position="21"/>
    </location>
</feature>
<evidence type="ECO:0000259" key="18">
    <source>
        <dbReference type="PROSITE" id="PS50095"/>
    </source>
</evidence>
<dbReference type="PRINTS" id="PR00821">
    <property type="entry name" value="TAGLIPASE"/>
</dbReference>
<protein>
    <recommendedName>
        <fullName evidence="4">triacylglycerol lipase</fullName>
        <ecNumber evidence="4">3.1.1.3</ecNumber>
    </recommendedName>
</protein>
<dbReference type="EC" id="3.1.1.3" evidence="4"/>
<dbReference type="Pfam" id="PF01477">
    <property type="entry name" value="PLAT"/>
    <property type="match status" value="1"/>
</dbReference>
<dbReference type="PRINTS" id="PR00822">
    <property type="entry name" value="LIPOLIPASE"/>
</dbReference>
<evidence type="ECO:0000256" key="7">
    <source>
        <dbReference type="ARBA" id="ARBA00022729"/>
    </source>
</evidence>
<dbReference type="SUPFAM" id="SSF53474">
    <property type="entry name" value="alpha/beta-Hydrolases"/>
    <property type="match status" value="1"/>
</dbReference>
<keyword evidence="12" id="KW-0325">Glycoprotein</keyword>
<proteinExistence type="inferred from homology"/>
<feature type="binding site" evidence="14">
    <location>
        <position position="225"/>
    </location>
    <ligand>
        <name>Ca(2+)</name>
        <dbReference type="ChEBI" id="CHEBI:29108"/>
    </ligand>
</feature>
<evidence type="ECO:0000256" key="13">
    <source>
        <dbReference type="PIRSR" id="PIRSR000865-1"/>
    </source>
</evidence>
<evidence type="ECO:0000256" key="6">
    <source>
        <dbReference type="ARBA" id="ARBA00022674"/>
    </source>
</evidence>
<dbReference type="Proteomes" id="UP000324632">
    <property type="component" value="Chromosome 14"/>
</dbReference>
<dbReference type="InterPro" id="IPR016272">
    <property type="entry name" value="Lipase_LIPH"/>
</dbReference>
<dbReference type="GO" id="GO:0005615">
    <property type="term" value="C:extracellular space"/>
    <property type="evidence" value="ECO:0007669"/>
    <property type="project" value="TreeGrafter"/>
</dbReference>
<keyword evidence="19" id="KW-0449">Lipoprotein</keyword>
<keyword evidence="6" id="KW-0358">Heparin-binding</keyword>
<reference evidence="19 20" key="1">
    <citation type="journal article" date="2019" name="Mol. Ecol. Resour.">
        <title>Chromosome-level genome assembly of Triplophysa tibetana, a fish adapted to the harsh high-altitude environment of the Tibetan Plateau.</title>
        <authorList>
            <person name="Yang X."/>
            <person name="Liu H."/>
            <person name="Ma Z."/>
            <person name="Zou Y."/>
            <person name="Zou M."/>
            <person name="Mao Y."/>
            <person name="Li X."/>
            <person name="Wang H."/>
            <person name="Chen T."/>
            <person name="Wang W."/>
            <person name="Yang R."/>
        </authorList>
    </citation>
    <scope>NUCLEOTIDE SEQUENCE [LARGE SCALE GENOMIC DNA]</scope>
    <source>
        <strain evidence="19">TTIB1903HZAU</strain>
        <tissue evidence="19">Muscle</tissue>
    </source>
</reference>
<dbReference type="InterPro" id="IPR029058">
    <property type="entry name" value="AB_hydrolase_fold"/>
</dbReference>
<dbReference type="GO" id="GO:0008201">
    <property type="term" value="F:heparin binding"/>
    <property type="evidence" value="ECO:0007669"/>
    <property type="project" value="UniProtKB-KW"/>
</dbReference>
<keyword evidence="8" id="KW-0378">Hydrolase</keyword>
<evidence type="ECO:0000313" key="19">
    <source>
        <dbReference type="EMBL" id="KAA0712172.1"/>
    </source>
</evidence>
<feature type="active site" description="Nucleophile" evidence="13">
    <location>
        <position position="172"/>
    </location>
</feature>
<evidence type="ECO:0000256" key="11">
    <source>
        <dbReference type="ARBA" id="ARBA00023157"/>
    </source>
</evidence>
<keyword evidence="20" id="KW-1185">Reference proteome</keyword>
<dbReference type="PANTHER" id="PTHR11610">
    <property type="entry name" value="LIPASE"/>
    <property type="match status" value="1"/>
</dbReference>
<dbReference type="InterPro" id="IPR000734">
    <property type="entry name" value="TAG_lipase"/>
</dbReference>
<name>A0A5A9NQA1_9TELE</name>
<keyword evidence="7 17" id="KW-0732">Signal</keyword>
<sequence length="477" mass="53483">MTILSPRSVFWLILNIAVVLAASEEEEKSSSAIFDNILKDLQNTAGVNRANVKFSLRNPFQPDNDVCYIVRGNPVTLSSCEFNNTSKTFLVIHGWTVIGLFESWVEKLVAALYEREKDANVIVVDWLETAQDHYVVAAQNTKIVGKEIGLFIDWLEEITNIPLEKLHLIGYSLGAHVAGFAGSHATNKVGRITGRFDSFTACIRLDPAGPDFEGVHAHRRLSPDDAHFVDVLHTFTRRSLGLSIGIQQPVGHVDIYPNGGSFQPGCNLRGALEKIANFGILAINEALKCEHERSVHLFIDSLLNEEEAGKAYRCGSNEMFERGMCLQCRKNRCSTVGYDVSKVRKARSAKMFTMTRASVPFRVFHYQLKIHFRGKMNQSEKEPALKISLYGTNSDEEDIPLNVQEKITTNRTHSFLVVTDTDVGDVLMVKFKWDDSSSSLFNKLSTWWFGDSGVQVQKIWVRAGETQTKYDPAILTT</sequence>
<evidence type="ECO:0000256" key="1">
    <source>
        <dbReference type="ARBA" id="ARBA00001024"/>
    </source>
</evidence>
<dbReference type="InterPro" id="IPR001024">
    <property type="entry name" value="PLAT/LH2_dom"/>
</dbReference>
<keyword evidence="9" id="KW-0442">Lipid degradation</keyword>
<comment type="caution">
    <text evidence="15">Lacks conserved residue(s) required for the propagation of feature annotation.</text>
</comment>
<evidence type="ECO:0000256" key="2">
    <source>
        <dbReference type="ARBA" id="ARBA00004613"/>
    </source>
</evidence>
<gene>
    <name evidence="19" type="ORF">E1301_Tti015182</name>
</gene>
<dbReference type="Gene3D" id="2.60.60.20">
    <property type="entry name" value="PLAT/LH2 domain"/>
    <property type="match status" value="1"/>
</dbReference>
<dbReference type="InterPro" id="IPR036392">
    <property type="entry name" value="PLAT/LH2_dom_sf"/>
</dbReference>
<dbReference type="PIRSF" id="PIRSF000865">
    <property type="entry name" value="Lipoprotein_lipase_LIPH"/>
    <property type="match status" value="1"/>
</dbReference>
<feature type="chain" id="PRO_5022900930" description="triacylglycerol lipase" evidence="17">
    <location>
        <begin position="22"/>
        <end position="477"/>
    </location>
</feature>
<dbReference type="FunFam" id="2.60.60.20:FF:000010">
    <property type="entry name" value="hepatic triacylglycerol lipase"/>
    <property type="match status" value="1"/>
</dbReference>
<comment type="subcellular location">
    <subcellularLocation>
        <location evidence="2">Secreted</location>
    </subcellularLocation>
</comment>
<keyword evidence="10" id="KW-0443">Lipid metabolism</keyword>
<evidence type="ECO:0000256" key="8">
    <source>
        <dbReference type="ARBA" id="ARBA00022801"/>
    </source>
</evidence>
<keyword evidence="11" id="KW-1015">Disulfide bond</keyword>